<evidence type="ECO:0000256" key="1">
    <source>
        <dbReference type="SAM" id="MobiDB-lite"/>
    </source>
</evidence>
<dbReference type="EMBL" id="ASPP01000184">
    <property type="protein sequence ID" value="ETO36885.1"/>
    <property type="molecule type" value="Genomic_DNA"/>
</dbReference>
<keyword evidence="3" id="KW-1185">Reference proteome</keyword>
<comment type="caution">
    <text evidence="2">The sequence shown here is derived from an EMBL/GenBank/DDBJ whole genome shotgun (WGS) entry which is preliminary data.</text>
</comment>
<organism evidence="2 3">
    <name type="scientific">Reticulomyxa filosa</name>
    <dbReference type="NCBI Taxonomy" id="46433"/>
    <lineage>
        <taxon>Eukaryota</taxon>
        <taxon>Sar</taxon>
        <taxon>Rhizaria</taxon>
        <taxon>Retaria</taxon>
        <taxon>Foraminifera</taxon>
        <taxon>Monothalamids</taxon>
        <taxon>Reticulomyxidae</taxon>
        <taxon>Reticulomyxa</taxon>
    </lineage>
</organism>
<dbReference type="AlphaFoldDB" id="X6PEI7"/>
<name>X6PEI7_RETFI</name>
<feature type="compositionally biased region" description="Basic and acidic residues" evidence="1">
    <location>
        <begin position="93"/>
        <end position="105"/>
    </location>
</feature>
<feature type="compositionally biased region" description="Polar residues" evidence="1">
    <location>
        <begin position="301"/>
        <end position="312"/>
    </location>
</feature>
<reference evidence="2 3" key="1">
    <citation type="journal article" date="2013" name="Curr. Biol.">
        <title>The Genome of the Foraminiferan Reticulomyxa filosa.</title>
        <authorList>
            <person name="Glockner G."/>
            <person name="Hulsmann N."/>
            <person name="Schleicher M."/>
            <person name="Noegel A.A."/>
            <person name="Eichinger L."/>
            <person name="Gallinger C."/>
            <person name="Pawlowski J."/>
            <person name="Sierra R."/>
            <person name="Euteneuer U."/>
            <person name="Pillet L."/>
            <person name="Moustafa A."/>
            <person name="Platzer M."/>
            <person name="Groth M."/>
            <person name="Szafranski K."/>
            <person name="Schliwa M."/>
        </authorList>
    </citation>
    <scope>NUCLEOTIDE SEQUENCE [LARGE SCALE GENOMIC DNA]</scope>
</reference>
<feature type="region of interest" description="Disordered" evidence="1">
    <location>
        <begin position="184"/>
        <end position="215"/>
    </location>
</feature>
<feature type="compositionally biased region" description="Basic and acidic residues" evidence="1">
    <location>
        <begin position="189"/>
        <end position="208"/>
    </location>
</feature>
<proteinExistence type="predicted"/>
<feature type="region of interest" description="Disordered" evidence="1">
    <location>
        <begin position="82"/>
        <end position="112"/>
    </location>
</feature>
<sequence>MEKLGQLQIKEEVCTSVVVSDEMEDGRGDTSVVNNAALRAKVPIVRSIWESQRLQKSESSPLPLNAHATQYHDEIEVDEFDDVDSSHNGSKLELQHTREHEHANDNDNGNGAEAGAAIETAIAATNAIATATANGIEAMDNVSVEAMDLAQLRKMALQSLQANQKNYSNPISCDANEDMKITHLPVANGDDKNGNDEDIDHDHDHDNDNDNDNEMLATETSDYEKNLNPHPSTSSNDYAHLQQLLSVPGALDLVKRIIENKKRNRNDNDNDNDNDDKDNSNDNDNNDGNDNGNNDNESNNTEIRNQSKASSGNSILTEAQMSPSIKAPPSSLHLEVNHLGFLLQNVLVSSN</sequence>
<evidence type="ECO:0000313" key="3">
    <source>
        <dbReference type="Proteomes" id="UP000023152"/>
    </source>
</evidence>
<gene>
    <name evidence="2" type="ORF">RFI_00177</name>
</gene>
<accession>X6PEI7</accession>
<dbReference type="Proteomes" id="UP000023152">
    <property type="component" value="Unassembled WGS sequence"/>
</dbReference>
<evidence type="ECO:0000313" key="2">
    <source>
        <dbReference type="EMBL" id="ETO36885.1"/>
    </source>
</evidence>
<feature type="region of interest" description="Disordered" evidence="1">
    <location>
        <begin position="262"/>
        <end position="312"/>
    </location>
</feature>
<feature type="compositionally biased region" description="Low complexity" evidence="1">
    <location>
        <begin position="282"/>
        <end position="300"/>
    </location>
</feature>
<protein>
    <submittedName>
        <fullName evidence="2">Uncharacterized protein</fullName>
    </submittedName>
</protein>